<comment type="subunit">
    <text evidence="5">Homodimer.</text>
</comment>
<accession>A0A6J4JEZ5</accession>
<feature type="binding site" evidence="5">
    <location>
        <position position="137"/>
    </location>
    <ligand>
        <name>FAD</name>
        <dbReference type="ChEBI" id="CHEBI:57692"/>
    </ligand>
</feature>
<dbReference type="PRINTS" id="PR00469">
    <property type="entry name" value="PNDRDTASEII"/>
</dbReference>
<feature type="binding site" evidence="5">
    <location>
        <position position="298"/>
    </location>
    <ligand>
        <name>FAD</name>
        <dbReference type="ChEBI" id="CHEBI:57692"/>
    </ligand>
</feature>
<dbReference type="InterPro" id="IPR022890">
    <property type="entry name" value="Fd--NADP_Rdtase_type_2"/>
</dbReference>
<evidence type="ECO:0000256" key="3">
    <source>
        <dbReference type="ARBA" id="ARBA00022857"/>
    </source>
</evidence>
<dbReference type="EC" id="1.18.1.2" evidence="5"/>
<organism evidence="7">
    <name type="scientific">uncultured Armatimonadetes bacterium</name>
    <dbReference type="NCBI Taxonomy" id="157466"/>
    <lineage>
        <taxon>Bacteria</taxon>
        <taxon>Bacillati</taxon>
        <taxon>Armatimonadota</taxon>
        <taxon>environmental samples</taxon>
    </lineage>
</organism>
<dbReference type="EMBL" id="CADCTO010000417">
    <property type="protein sequence ID" value="CAA9274918.1"/>
    <property type="molecule type" value="Genomic_DNA"/>
</dbReference>
<feature type="binding site" evidence="5">
    <location>
        <position position="50"/>
    </location>
    <ligand>
        <name>FAD</name>
        <dbReference type="ChEBI" id="CHEBI:57692"/>
    </ligand>
</feature>
<dbReference type="PANTHER" id="PTHR48105">
    <property type="entry name" value="THIOREDOXIN REDUCTASE 1-RELATED-RELATED"/>
    <property type="match status" value="1"/>
</dbReference>
<reference evidence="7" key="1">
    <citation type="submission" date="2020-02" db="EMBL/GenBank/DDBJ databases">
        <authorList>
            <person name="Meier V. D."/>
        </authorList>
    </citation>
    <scope>NUCLEOTIDE SEQUENCE</scope>
    <source>
        <strain evidence="7">AVDCRST_MAG63</strain>
    </source>
</reference>
<evidence type="ECO:0000256" key="1">
    <source>
        <dbReference type="ARBA" id="ARBA00022630"/>
    </source>
</evidence>
<feature type="domain" description="FAD/NAD(P)-binding" evidence="6">
    <location>
        <begin position="21"/>
        <end position="314"/>
    </location>
</feature>
<keyword evidence="1 5" id="KW-0285">Flavoprotein</keyword>
<keyword evidence="3 5" id="KW-0521">NADP</keyword>
<feature type="binding site" evidence="5">
    <location>
        <position position="339"/>
    </location>
    <ligand>
        <name>FAD</name>
        <dbReference type="ChEBI" id="CHEBI:57692"/>
    </ligand>
</feature>
<evidence type="ECO:0000256" key="5">
    <source>
        <dbReference type="HAMAP-Rule" id="MF_01685"/>
    </source>
</evidence>
<evidence type="ECO:0000256" key="4">
    <source>
        <dbReference type="ARBA" id="ARBA00023002"/>
    </source>
</evidence>
<protein>
    <recommendedName>
        <fullName evidence="5">Ferredoxin--NADP reductase</fullName>
        <shortName evidence="5">FNR</shortName>
        <shortName evidence="5">Fd-NADP(+) reductase</shortName>
        <ecNumber evidence="5">1.18.1.2</ecNumber>
    </recommendedName>
</protein>
<evidence type="ECO:0000259" key="6">
    <source>
        <dbReference type="Pfam" id="PF07992"/>
    </source>
</evidence>
<gene>
    <name evidence="7" type="ORF">AVDCRST_MAG63-3145</name>
</gene>
<keyword evidence="2 5" id="KW-0274">FAD</keyword>
<comment type="similarity">
    <text evidence="5">Belongs to the ferredoxin--NADP reductase type 2 family.</text>
</comment>
<dbReference type="Pfam" id="PF07992">
    <property type="entry name" value="Pyr_redox_2"/>
    <property type="match status" value="1"/>
</dbReference>
<sequence length="342" mass="36603">MADDVVTAETGHAGGGGGDVFDVTIIGGGPTGLFAAFYAGMRQMKTKIIDSLPQLGGQLAALYPEKYIYDVGGFPRILAKDLVATMSEQALQYEPTVCLDEKVTGLTPDGDGIVTLTTDKGVHRSRTVVIAAGVGAFLPRKMDVPRVDELVGKGIQYFVTETAHLAGKRIVIVGGGDSAFDWALGLHEKAASCMLIHRSDKFRAHEDTILKVLQSPVDVRRFHELKAVHGEDRLEGVTIFDNRTGEEFYVECDSLLLNIGFLTNLGPIKEWGLEIDKNAVRVNSTMQTNLPGVYAAGDICTYVGKLKLIATGVGEAGTAANFAKTFIDPAAKAFPGHSSDMK</sequence>
<comment type="catalytic activity">
    <reaction evidence="5">
        <text>2 reduced [2Fe-2S]-[ferredoxin] + NADP(+) + H(+) = 2 oxidized [2Fe-2S]-[ferredoxin] + NADPH</text>
        <dbReference type="Rhea" id="RHEA:20125"/>
        <dbReference type="Rhea" id="RHEA-COMP:10000"/>
        <dbReference type="Rhea" id="RHEA-COMP:10001"/>
        <dbReference type="ChEBI" id="CHEBI:15378"/>
        <dbReference type="ChEBI" id="CHEBI:33737"/>
        <dbReference type="ChEBI" id="CHEBI:33738"/>
        <dbReference type="ChEBI" id="CHEBI:57783"/>
        <dbReference type="ChEBI" id="CHEBI:58349"/>
        <dbReference type="EC" id="1.18.1.2"/>
    </reaction>
</comment>
<dbReference type="InterPro" id="IPR036188">
    <property type="entry name" value="FAD/NAD-bd_sf"/>
</dbReference>
<dbReference type="PRINTS" id="PR00368">
    <property type="entry name" value="FADPNR"/>
</dbReference>
<feature type="binding site" evidence="5">
    <location>
        <position position="103"/>
    </location>
    <ligand>
        <name>FAD</name>
        <dbReference type="ChEBI" id="CHEBI:57692"/>
    </ligand>
</feature>
<feature type="binding site" evidence="5">
    <location>
        <position position="63"/>
    </location>
    <ligand>
        <name>FAD</name>
        <dbReference type="ChEBI" id="CHEBI:57692"/>
    </ligand>
</feature>
<evidence type="ECO:0000256" key="2">
    <source>
        <dbReference type="ARBA" id="ARBA00022827"/>
    </source>
</evidence>
<dbReference type="SUPFAM" id="SSF51905">
    <property type="entry name" value="FAD/NAD(P)-binding domain"/>
    <property type="match status" value="1"/>
</dbReference>
<dbReference type="GO" id="GO:0050661">
    <property type="term" value="F:NADP binding"/>
    <property type="evidence" value="ECO:0007669"/>
    <property type="project" value="UniProtKB-UniRule"/>
</dbReference>
<dbReference type="AlphaFoldDB" id="A0A6J4JEZ5"/>
<dbReference type="Gene3D" id="3.50.50.60">
    <property type="entry name" value="FAD/NAD(P)-binding domain"/>
    <property type="match status" value="2"/>
</dbReference>
<evidence type="ECO:0000313" key="7">
    <source>
        <dbReference type="EMBL" id="CAA9274918.1"/>
    </source>
</evidence>
<dbReference type="InterPro" id="IPR023753">
    <property type="entry name" value="FAD/NAD-binding_dom"/>
</dbReference>
<feature type="binding site" evidence="5">
    <location>
        <position position="58"/>
    </location>
    <ligand>
        <name>FAD</name>
        <dbReference type="ChEBI" id="CHEBI:57692"/>
    </ligand>
</feature>
<dbReference type="GO" id="GO:0004324">
    <property type="term" value="F:ferredoxin-NADP+ reductase activity"/>
    <property type="evidence" value="ECO:0007669"/>
    <property type="project" value="UniProtKB-UniRule"/>
</dbReference>
<dbReference type="GO" id="GO:0050660">
    <property type="term" value="F:flavin adenine dinucleotide binding"/>
    <property type="evidence" value="ECO:0007669"/>
    <property type="project" value="UniProtKB-UniRule"/>
</dbReference>
<feature type="binding site" evidence="5">
    <location>
        <position position="31"/>
    </location>
    <ligand>
        <name>FAD</name>
        <dbReference type="ChEBI" id="CHEBI:57692"/>
    </ligand>
</feature>
<comment type="cofactor">
    <cofactor evidence="5">
        <name>FAD</name>
        <dbReference type="ChEBI" id="CHEBI:57692"/>
    </cofactor>
    <text evidence="5">Binds 1 FAD per subunit.</text>
</comment>
<dbReference type="InterPro" id="IPR050097">
    <property type="entry name" value="Ferredoxin-NADP_redctase_2"/>
</dbReference>
<name>A0A6J4JEZ5_9BACT</name>
<proteinExistence type="inferred from homology"/>
<dbReference type="HAMAP" id="MF_01685">
    <property type="entry name" value="FENR2"/>
    <property type="match status" value="1"/>
</dbReference>
<keyword evidence="4 5" id="KW-0560">Oxidoreductase</keyword>